<dbReference type="EMBL" id="LKAM01000008">
    <property type="protein sequence ID" value="KUM47062.1"/>
    <property type="molecule type" value="Genomic_DNA"/>
</dbReference>
<keyword evidence="1" id="KW-0496">Mitochondrion</keyword>
<proteinExistence type="predicted"/>
<reference evidence="1" key="1">
    <citation type="journal article" date="2015" name="Genome Biol. Evol.">
        <title>Organellar Genomes of White Spruce (Picea glauca): Assembly and Annotation.</title>
        <authorList>
            <person name="Jackman S.D."/>
            <person name="Warren R.L."/>
            <person name="Gibb E.A."/>
            <person name="Vandervalk B.P."/>
            <person name="Mohamadi H."/>
            <person name="Chu J."/>
            <person name="Raymond A."/>
            <person name="Pleasance S."/>
            <person name="Coope R."/>
            <person name="Wildung M.R."/>
            <person name="Ritland C.E."/>
            <person name="Bousquet J."/>
            <person name="Jones S.J."/>
            <person name="Bohlmann J."/>
            <person name="Birol I."/>
        </authorList>
    </citation>
    <scope>NUCLEOTIDE SEQUENCE [LARGE SCALE GENOMIC DNA]</scope>
    <source>
        <tissue evidence="1">Flushing bud</tissue>
    </source>
</reference>
<gene>
    <name evidence="1" type="ORF">ABT39_MTgene6068</name>
</gene>
<comment type="caution">
    <text evidence="1">The sequence shown here is derived from an EMBL/GenBank/DDBJ whole genome shotgun (WGS) entry which is preliminary data.</text>
</comment>
<accession>A0A117NGN2</accession>
<geneLocation type="mitochondrion" evidence="1"/>
<protein>
    <submittedName>
        <fullName evidence="1">Uncharacterized protein</fullName>
    </submittedName>
</protein>
<sequence>MPDQCMPNQCMPDLRPPWVGAFSRYNAYLNTRSFSNKQVCLTRLASLHLWSRPPYLPRYTRLQAYF</sequence>
<evidence type="ECO:0000313" key="1">
    <source>
        <dbReference type="EMBL" id="KUM47062.1"/>
    </source>
</evidence>
<name>A0A117NGN2_PICGL</name>
<organism evidence="1">
    <name type="scientific">Picea glauca</name>
    <name type="common">White spruce</name>
    <name type="synonym">Pinus glauca</name>
    <dbReference type="NCBI Taxonomy" id="3330"/>
    <lineage>
        <taxon>Eukaryota</taxon>
        <taxon>Viridiplantae</taxon>
        <taxon>Streptophyta</taxon>
        <taxon>Embryophyta</taxon>
        <taxon>Tracheophyta</taxon>
        <taxon>Spermatophyta</taxon>
        <taxon>Pinopsida</taxon>
        <taxon>Pinidae</taxon>
        <taxon>Conifers I</taxon>
        <taxon>Pinales</taxon>
        <taxon>Pinaceae</taxon>
        <taxon>Picea</taxon>
    </lineage>
</organism>
<dbReference type="AlphaFoldDB" id="A0A117NGN2"/>